<dbReference type="SUPFAM" id="SSF56281">
    <property type="entry name" value="Metallo-hydrolase/oxidoreductase"/>
    <property type="match status" value="1"/>
</dbReference>
<reference evidence="2 4" key="2">
    <citation type="submission" date="2018-08" db="EMBL/GenBank/DDBJ databases">
        <title>Genetic Globetrotter - A new plasmid hitch-hiking vast phylogenetic and geographic distances.</title>
        <authorList>
            <person name="Vollmers J."/>
            <person name="Petersen J."/>
        </authorList>
    </citation>
    <scope>NUCLEOTIDE SEQUENCE [LARGE SCALE GENOMIC DNA]</scope>
    <source>
        <strain evidence="2 4">DSM 26383</strain>
    </source>
</reference>
<dbReference type="PATRIC" id="fig|540747.5.peg.1914"/>
<evidence type="ECO:0000313" key="3">
    <source>
        <dbReference type="Proteomes" id="UP000051401"/>
    </source>
</evidence>
<proteinExistence type="predicted"/>
<evidence type="ECO:0000313" key="2">
    <source>
        <dbReference type="EMBL" id="QEW27996.1"/>
    </source>
</evidence>
<dbReference type="STRING" id="540747.SAMN04488031_11370"/>
<dbReference type="PANTHER" id="PTHR33835">
    <property type="entry name" value="YALI0C07656P"/>
    <property type="match status" value="1"/>
</dbReference>
<dbReference type="Proteomes" id="UP000325785">
    <property type="component" value="Chromosome"/>
</dbReference>
<dbReference type="KEGG" id="rid:RIdsm_03821"/>
<sequence>MPLEQIDANIWLAEGEIVSFHGFPYPTRAIIIRLPDGALWVWSPIALTDELQAEIDALGPVAHLISPNAIHHLYMGDWKEAYPKAALWGPPATIAKRTDLTFTSTLDDTAPPAWAGTIDQWNLQIGRKFSEVIFLHRPSRTAILTDTIEAFDTGFLQRHWSVWQRWVAHILGITNDPGCAPLDLRLLTLPRRGPIRARVQQLIDSKPARVIMAHGVWQRDNGAAWLARAFRWLRVNPPS</sequence>
<protein>
    <recommendedName>
        <fullName evidence="5">DUF4336 domain-containing protein</fullName>
    </recommendedName>
</protein>
<evidence type="ECO:0000313" key="4">
    <source>
        <dbReference type="Proteomes" id="UP000325785"/>
    </source>
</evidence>
<dbReference type="InterPro" id="IPR025638">
    <property type="entry name" value="DUF4336"/>
</dbReference>
<evidence type="ECO:0000313" key="1">
    <source>
        <dbReference type="EMBL" id="KRS15994.1"/>
    </source>
</evidence>
<keyword evidence="3" id="KW-1185">Reference proteome</keyword>
<dbReference type="OrthoDB" id="450111at2"/>
<name>A0A0T5P4B7_9RHOB</name>
<organism evidence="1 3">
    <name type="scientific">Roseovarius indicus</name>
    <dbReference type="NCBI Taxonomy" id="540747"/>
    <lineage>
        <taxon>Bacteria</taxon>
        <taxon>Pseudomonadati</taxon>
        <taxon>Pseudomonadota</taxon>
        <taxon>Alphaproteobacteria</taxon>
        <taxon>Rhodobacterales</taxon>
        <taxon>Roseobacteraceae</taxon>
        <taxon>Roseovarius</taxon>
    </lineage>
</organism>
<dbReference type="AlphaFoldDB" id="A0A0T5P4B7"/>
<dbReference type="Pfam" id="PF14234">
    <property type="entry name" value="DUF4336"/>
    <property type="match status" value="1"/>
</dbReference>
<dbReference type="PANTHER" id="PTHR33835:SF1">
    <property type="entry name" value="METALLO-BETA-LACTAMASE DOMAIN-CONTAINING PROTEIN"/>
    <property type="match status" value="1"/>
</dbReference>
<accession>A0A0T5P4B7</accession>
<evidence type="ECO:0008006" key="5">
    <source>
        <dbReference type="Google" id="ProtNLM"/>
    </source>
</evidence>
<dbReference type="InterPro" id="IPR036866">
    <property type="entry name" value="RibonucZ/Hydroxyglut_hydro"/>
</dbReference>
<dbReference type="EMBL" id="CP031598">
    <property type="protein sequence ID" value="QEW27996.1"/>
    <property type="molecule type" value="Genomic_DNA"/>
</dbReference>
<dbReference type="RefSeq" id="WP_057819135.1">
    <property type="nucleotide sequence ID" value="NZ_CP031598.1"/>
</dbReference>
<dbReference type="EMBL" id="LAXI01000017">
    <property type="protein sequence ID" value="KRS15994.1"/>
    <property type="molecule type" value="Genomic_DNA"/>
</dbReference>
<gene>
    <name evidence="2" type="ORF">RIdsm_03821</name>
    <name evidence="1" type="ORF">XM52_20750</name>
</gene>
<dbReference type="Proteomes" id="UP000051401">
    <property type="component" value="Unassembled WGS sequence"/>
</dbReference>
<reference evidence="1 3" key="1">
    <citation type="submission" date="2015-04" db="EMBL/GenBank/DDBJ databases">
        <title>The draft genome sequence of Roseovarius indicus B108T.</title>
        <authorList>
            <person name="Li G."/>
            <person name="Lai Q."/>
            <person name="Shao Z."/>
            <person name="Yan P."/>
        </authorList>
    </citation>
    <scope>NUCLEOTIDE SEQUENCE [LARGE SCALE GENOMIC DNA]</scope>
    <source>
        <strain evidence="1 3">B108</strain>
    </source>
</reference>